<comment type="caution">
    <text evidence="1">The sequence shown here is derived from an EMBL/GenBank/DDBJ whole genome shotgun (WGS) entry which is preliminary data.</text>
</comment>
<proteinExistence type="predicted"/>
<sequence>MRGGWDVTFRCVSSLVKVGFVKMLKDQGKYFSKLGSPVGSIASEDLKNFSCTARSMTPNWFHSQSSSRFYFGDYKSTTPNWLHSQSSSRFYSATTSRRLNYKSTTPNWLHSQSSSRFYSATTSRRLQIGFTLSLQVGSTRRLQVDSRKVFKLSPTRKLFFDEDTVSTASAYEQQHDHENHADVLRPRMKVFIGSQYAPGCLLKLLTDEAIGWVRFFRISGEHSSVSISQFRWSADSRATFRQ</sequence>
<evidence type="ECO:0000313" key="1">
    <source>
        <dbReference type="EMBL" id="GIY54027.1"/>
    </source>
</evidence>
<dbReference type="Proteomes" id="UP001054945">
    <property type="component" value="Unassembled WGS sequence"/>
</dbReference>
<dbReference type="AlphaFoldDB" id="A0AAV4U863"/>
<evidence type="ECO:0000313" key="2">
    <source>
        <dbReference type="Proteomes" id="UP001054945"/>
    </source>
</evidence>
<organism evidence="1 2">
    <name type="scientific">Caerostris extrusa</name>
    <name type="common">Bark spider</name>
    <name type="synonym">Caerostris bankana</name>
    <dbReference type="NCBI Taxonomy" id="172846"/>
    <lineage>
        <taxon>Eukaryota</taxon>
        <taxon>Metazoa</taxon>
        <taxon>Ecdysozoa</taxon>
        <taxon>Arthropoda</taxon>
        <taxon>Chelicerata</taxon>
        <taxon>Arachnida</taxon>
        <taxon>Araneae</taxon>
        <taxon>Araneomorphae</taxon>
        <taxon>Entelegynae</taxon>
        <taxon>Araneoidea</taxon>
        <taxon>Araneidae</taxon>
        <taxon>Caerostris</taxon>
    </lineage>
</organism>
<accession>A0AAV4U863</accession>
<dbReference type="EMBL" id="BPLR01012460">
    <property type="protein sequence ID" value="GIY54027.1"/>
    <property type="molecule type" value="Genomic_DNA"/>
</dbReference>
<name>A0AAV4U863_CAEEX</name>
<gene>
    <name evidence="1" type="ORF">CEXT_38641</name>
</gene>
<keyword evidence="2" id="KW-1185">Reference proteome</keyword>
<protein>
    <submittedName>
        <fullName evidence="1">Uncharacterized protein</fullName>
    </submittedName>
</protein>
<reference evidence="1 2" key="1">
    <citation type="submission" date="2021-06" db="EMBL/GenBank/DDBJ databases">
        <title>Caerostris extrusa draft genome.</title>
        <authorList>
            <person name="Kono N."/>
            <person name="Arakawa K."/>
        </authorList>
    </citation>
    <scope>NUCLEOTIDE SEQUENCE [LARGE SCALE GENOMIC DNA]</scope>
</reference>